<organism evidence="1 2">
    <name type="scientific">Actinoplanes italicus</name>
    <dbReference type="NCBI Taxonomy" id="113567"/>
    <lineage>
        <taxon>Bacteria</taxon>
        <taxon>Bacillati</taxon>
        <taxon>Actinomycetota</taxon>
        <taxon>Actinomycetes</taxon>
        <taxon>Micromonosporales</taxon>
        <taxon>Micromonosporaceae</taxon>
        <taxon>Actinoplanes</taxon>
    </lineage>
</organism>
<dbReference type="OrthoDB" id="1446882at2"/>
<accession>A0A2T0K2W9</accession>
<keyword evidence="2" id="KW-1185">Reference proteome</keyword>
<gene>
    <name evidence="1" type="ORF">CLV67_11736</name>
</gene>
<protein>
    <submittedName>
        <fullName evidence="1">Uncharacterized protein</fullName>
    </submittedName>
</protein>
<reference evidence="1 2" key="1">
    <citation type="submission" date="2018-03" db="EMBL/GenBank/DDBJ databases">
        <title>Genomic Encyclopedia of Archaeal and Bacterial Type Strains, Phase II (KMG-II): from individual species to whole genera.</title>
        <authorList>
            <person name="Goeker M."/>
        </authorList>
    </citation>
    <scope>NUCLEOTIDE SEQUENCE [LARGE SCALE GENOMIC DNA]</scope>
    <source>
        <strain evidence="1 2">DSM 43146</strain>
    </source>
</reference>
<dbReference type="AlphaFoldDB" id="A0A2T0K2W9"/>
<sequence length="226" mass="25934">MHYIEDLVHCSIEVLDRRFPDGDDRVRDLITALYEFQNDFDCSHTQHRVMDILIRRGHTLRVPVAEHPDYAERREFFDGITGFTELREFDEDEEEFAGALEDGYVDPPWLHAEAGTALWRRMAGPDAPGPRPVRFLDVVVAVAGAAERDGDVELIADWWALGHHVLVGGHPFSVEELSETPGVEELRAIVRRTGAHHVELRDGNRPDDDELARLDDELTTWWYQLD</sequence>
<name>A0A2T0K2W9_9ACTN</name>
<dbReference type="Proteomes" id="UP000239415">
    <property type="component" value="Unassembled WGS sequence"/>
</dbReference>
<dbReference type="EMBL" id="PVMZ01000017">
    <property type="protein sequence ID" value="PRX16980.1"/>
    <property type="molecule type" value="Genomic_DNA"/>
</dbReference>
<evidence type="ECO:0000313" key="2">
    <source>
        <dbReference type="Proteomes" id="UP000239415"/>
    </source>
</evidence>
<comment type="caution">
    <text evidence="1">The sequence shown here is derived from an EMBL/GenBank/DDBJ whole genome shotgun (WGS) entry which is preliminary data.</text>
</comment>
<evidence type="ECO:0000313" key="1">
    <source>
        <dbReference type="EMBL" id="PRX16980.1"/>
    </source>
</evidence>
<proteinExistence type="predicted"/>